<dbReference type="Pfam" id="PF06580">
    <property type="entry name" value="His_kinase"/>
    <property type="match status" value="1"/>
</dbReference>
<evidence type="ECO:0000256" key="4">
    <source>
        <dbReference type="ARBA" id="ARBA00022777"/>
    </source>
</evidence>
<dbReference type="InterPro" id="IPR036890">
    <property type="entry name" value="HATPase_C_sf"/>
</dbReference>
<dbReference type="PANTHER" id="PTHR34220">
    <property type="entry name" value="SENSOR HISTIDINE KINASE YPDA"/>
    <property type="match status" value="1"/>
</dbReference>
<dbReference type="AlphaFoldDB" id="A0A4P6M0Q4"/>
<dbReference type="RefSeq" id="WP_130180942.1">
    <property type="nucleotide sequence ID" value="NZ_CP035945.1"/>
</dbReference>
<dbReference type="GO" id="GO:0016020">
    <property type="term" value="C:membrane"/>
    <property type="evidence" value="ECO:0007669"/>
    <property type="project" value="UniProtKB-SubCell"/>
</dbReference>
<evidence type="ECO:0000256" key="2">
    <source>
        <dbReference type="ARBA" id="ARBA00022553"/>
    </source>
</evidence>
<dbReference type="KEGG" id="bpro:PMF13cell1_02542"/>
<protein>
    <submittedName>
        <fullName evidence="8">Sensor histidine kinase YpdA</fullName>
        <ecNumber evidence="8">2.7.13.3</ecNumber>
    </submittedName>
</protein>
<proteinExistence type="predicted"/>
<feature type="coiled-coil region" evidence="5">
    <location>
        <begin position="342"/>
        <end position="377"/>
    </location>
</feature>
<feature type="domain" description="HAMP" evidence="7">
    <location>
        <begin position="304"/>
        <end position="357"/>
    </location>
</feature>
<dbReference type="SMART" id="SM00304">
    <property type="entry name" value="HAMP"/>
    <property type="match status" value="1"/>
</dbReference>
<reference evidence="8 9" key="1">
    <citation type="submission" date="2019-01" db="EMBL/GenBank/DDBJ databases">
        <title>PMF-metabolizing Aryl O-demethylase.</title>
        <authorList>
            <person name="Kim M."/>
        </authorList>
    </citation>
    <scope>NUCLEOTIDE SEQUENCE [LARGE SCALE GENOMIC DNA]</scope>
    <source>
        <strain evidence="8 9">PMF1</strain>
    </source>
</reference>
<evidence type="ECO:0000259" key="7">
    <source>
        <dbReference type="PROSITE" id="PS50885"/>
    </source>
</evidence>
<dbReference type="PANTHER" id="PTHR34220:SF7">
    <property type="entry name" value="SENSOR HISTIDINE KINASE YPDA"/>
    <property type="match status" value="1"/>
</dbReference>
<dbReference type="InterPro" id="IPR050640">
    <property type="entry name" value="Bact_2-comp_sensor_kinase"/>
</dbReference>
<dbReference type="InterPro" id="IPR003594">
    <property type="entry name" value="HATPase_dom"/>
</dbReference>
<keyword evidence="6" id="KW-0472">Membrane</keyword>
<evidence type="ECO:0000256" key="6">
    <source>
        <dbReference type="SAM" id="Phobius"/>
    </source>
</evidence>
<dbReference type="GO" id="GO:0000155">
    <property type="term" value="F:phosphorelay sensor kinase activity"/>
    <property type="evidence" value="ECO:0007669"/>
    <property type="project" value="InterPro"/>
</dbReference>
<evidence type="ECO:0000313" key="9">
    <source>
        <dbReference type="Proteomes" id="UP000289794"/>
    </source>
</evidence>
<sequence length="581" mass="67633">MKRTHRTLYLNRTIVLVMMIGYLALLILMLCMDWYLIGEYQRKNREQEKGLLHTYVESTEAAMNKVDKLIYDIYSFDDNFDRLSRIQPDVLEYGDAWELKETMNQKMLIEENLHGYYIFYGGRTKPWYNVNTELIAPEKAPVLKNLLTQLLNRNLNTPDSRESQMRSWVTVSAEDEVCLAISCEKGKVALYGLHSLGNIENEVQESAGKKPDVMILEDGIILKNKELAKQLELPGKVQDSREEYTNRIGKYQVYGERIRNTNLWIFTAYETNLWSVMNVQQLLLLIVTVLSVLAVCVLYRFTRRQVLTPIRRLTEIMDEIRAGESAVVPDMDARFYEIRQINDTLSQMVQALEEQRVRTVEEAVEKQKAQMQYLQLQLKPHFYLNGLKTLNALVLEKETDKMQELILNLSKHIRYLLQVDRETVTLKMEIEFVQNYVELQKHVTGRQVFCEVQTVEDAEQWMVPVLCIQTFVENSVKYARFGSVQVPLQIQITADVLVTEEGRFLDLSIQDNGQGYPEEILEEINKETNTGSRSVGINNIKRRCQLLYGERAEYYFTNQDGAMSELILPEEKQNDECIISG</sequence>
<dbReference type="Pfam" id="PF02518">
    <property type="entry name" value="HATPase_c"/>
    <property type="match status" value="1"/>
</dbReference>
<dbReference type="InterPro" id="IPR003660">
    <property type="entry name" value="HAMP_dom"/>
</dbReference>
<evidence type="ECO:0000256" key="1">
    <source>
        <dbReference type="ARBA" id="ARBA00004370"/>
    </source>
</evidence>
<evidence type="ECO:0000256" key="5">
    <source>
        <dbReference type="SAM" id="Coils"/>
    </source>
</evidence>
<dbReference type="EMBL" id="CP035945">
    <property type="protein sequence ID" value="QBE96993.1"/>
    <property type="molecule type" value="Genomic_DNA"/>
</dbReference>
<feature type="transmembrane region" description="Helical" evidence="6">
    <location>
        <begin position="12"/>
        <end position="37"/>
    </location>
</feature>
<dbReference type="SUPFAM" id="SSF55874">
    <property type="entry name" value="ATPase domain of HSP90 chaperone/DNA topoisomerase II/histidine kinase"/>
    <property type="match status" value="1"/>
</dbReference>
<dbReference type="InterPro" id="IPR010559">
    <property type="entry name" value="Sig_transdc_His_kin_internal"/>
</dbReference>
<dbReference type="Proteomes" id="UP000289794">
    <property type="component" value="Chromosome"/>
</dbReference>
<accession>A0A4P6M0Q4</accession>
<dbReference type="EC" id="2.7.13.3" evidence="8"/>
<evidence type="ECO:0000256" key="3">
    <source>
        <dbReference type="ARBA" id="ARBA00022679"/>
    </source>
</evidence>
<dbReference type="Gene3D" id="6.10.340.10">
    <property type="match status" value="1"/>
</dbReference>
<keyword evidence="6" id="KW-1133">Transmembrane helix</keyword>
<gene>
    <name evidence="8" type="primary">ypdA_13</name>
    <name evidence="8" type="ORF">PMF13cell1_02542</name>
</gene>
<keyword evidence="2" id="KW-0597">Phosphoprotein</keyword>
<name>A0A4P6M0Q4_9FIRM</name>
<keyword evidence="3 8" id="KW-0808">Transferase</keyword>
<keyword evidence="5" id="KW-0175">Coiled coil</keyword>
<comment type="subcellular location">
    <subcellularLocation>
        <location evidence="1">Membrane</location>
    </subcellularLocation>
</comment>
<feature type="transmembrane region" description="Helical" evidence="6">
    <location>
        <begin position="282"/>
        <end position="302"/>
    </location>
</feature>
<evidence type="ECO:0000313" key="8">
    <source>
        <dbReference type="EMBL" id="QBE96993.1"/>
    </source>
</evidence>
<dbReference type="PROSITE" id="PS50885">
    <property type="entry name" value="HAMP"/>
    <property type="match status" value="1"/>
</dbReference>
<organism evidence="8 9">
    <name type="scientific">Blautia producta</name>
    <dbReference type="NCBI Taxonomy" id="33035"/>
    <lineage>
        <taxon>Bacteria</taxon>
        <taxon>Bacillati</taxon>
        <taxon>Bacillota</taxon>
        <taxon>Clostridia</taxon>
        <taxon>Lachnospirales</taxon>
        <taxon>Lachnospiraceae</taxon>
        <taxon>Blautia</taxon>
    </lineage>
</organism>
<keyword evidence="4 8" id="KW-0418">Kinase</keyword>
<dbReference type="Gene3D" id="3.30.565.10">
    <property type="entry name" value="Histidine kinase-like ATPase, C-terminal domain"/>
    <property type="match status" value="1"/>
</dbReference>
<dbReference type="Pfam" id="PF00672">
    <property type="entry name" value="HAMP"/>
    <property type="match status" value="1"/>
</dbReference>
<keyword evidence="6" id="KW-0812">Transmembrane</keyword>